<comment type="subcellular location">
    <subcellularLocation>
        <location evidence="1">Membrane</location>
        <topology evidence="1">Multi-pass membrane protein</topology>
    </subcellularLocation>
</comment>
<proteinExistence type="inferred from homology"/>
<organism evidence="8 9">
    <name type="scientific">Rasamsonia emersonii (strain ATCC 16479 / CBS 393.64 / IMI 116815)</name>
    <dbReference type="NCBI Taxonomy" id="1408163"/>
    <lineage>
        <taxon>Eukaryota</taxon>
        <taxon>Fungi</taxon>
        <taxon>Dikarya</taxon>
        <taxon>Ascomycota</taxon>
        <taxon>Pezizomycotina</taxon>
        <taxon>Eurotiomycetes</taxon>
        <taxon>Eurotiomycetidae</taxon>
        <taxon>Eurotiales</taxon>
        <taxon>Trichocomaceae</taxon>
        <taxon>Rasamsonia</taxon>
    </lineage>
</organism>
<feature type="transmembrane region" description="Helical" evidence="6">
    <location>
        <begin position="232"/>
        <end position="252"/>
    </location>
</feature>
<dbReference type="GO" id="GO:0016020">
    <property type="term" value="C:membrane"/>
    <property type="evidence" value="ECO:0007669"/>
    <property type="project" value="UniProtKB-SubCell"/>
</dbReference>
<gene>
    <name evidence="8" type="ORF">T310_5357</name>
</gene>
<evidence type="ECO:0000256" key="5">
    <source>
        <dbReference type="ARBA" id="ARBA00038359"/>
    </source>
</evidence>
<dbReference type="InterPro" id="IPR049326">
    <property type="entry name" value="Rhodopsin_dom_fungi"/>
</dbReference>
<evidence type="ECO:0000256" key="6">
    <source>
        <dbReference type="SAM" id="Phobius"/>
    </source>
</evidence>
<feature type="transmembrane region" description="Helical" evidence="6">
    <location>
        <begin position="120"/>
        <end position="143"/>
    </location>
</feature>
<keyword evidence="2 6" id="KW-0812">Transmembrane</keyword>
<dbReference type="AlphaFoldDB" id="A0A0F4YSN8"/>
<feature type="domain" description="Rhodopsin" evidence="7">
    <location>
        <begin position="40"/>
        <end position="296"/>
    </location>
</feature>
<protein>
    <recommendedName>
        <fullName evidence="7">Rhodopsin domain-containing protein</fullName>
    </recommendedName>
</protein>
<evidence type="ECO:0000256" key="1">
    <source>
        <dbReference type="ARBA" id="ARBA00004141"/>
    </source>
</evidence>
<feature type="transmembrane region" description="Helical" evidence="6">
    <location>
        <begin position="197"/>
        <end position="220"/>
    </location>
</feature>
<dbReference type="GeneID" id="25317702"/>
<dbReference type="InterPro" id="IPR052337">
    <property type="entry name" value="SAT4-like"/>
</dbReference>
<dbReference type="EMBL" id="LASV01000244">
    <property type="protein sequence ID" value="KKA20628.1"/>
    <property type="molecule type" value="Genomic_DNA"/>
</dbReference>
<dbReference type="Proteomes" id="UP000053958">
    <property type="component" value="Unassembled WGS sequence"/>
</dbReference>
<reference evidence="8 9" key="1">
    <citation type="submission" date="2015-04" db="EMBL/GenBank/DDBJ databases">
        <authorList>
            <person name="Heijne W.H."/>
            <person name="Fedorova N.D."/>
            <person name="Nierman W.C."/>
            <person name="Vollebregt A.W."/>
            <person name="Zhao Z."/>
            <person name="Wu L."/>
            <person name="Kumar M."/>
            <person name="Stam H."/>
            <person name="van den Berg M.A."/>
            <person name="Pel H.J."/>
        </authorList>
    </citation>
    <scope>NUCLEOTIDE SEQUENCE [LARGE SCALE GENOMIC DNA]</scope>
    <source>
        <strain evidence="8 9">CBS 393.64</strain>
    </source>
</reference>
<keyword evidence="3 6" id="KW-1133">Transmembrane helix</keyword>
<keyword evidence="9" id="KW-1185">Reference proteome</keyword>
<feature type="transmembrane region" description="Helical" evidence="6">
    <location>
        <begin position="61"/>
        <end position="81"/>
    </location>
</feature>
<evidence type="ECO:0000259" key="7">
    <source>
        <dbReference type="Pfam" id="PF20684"/>
    </source>
</evidence>
<dbReference type="PANTHER" id="PTHR33048:SF47">
    <property type="entry name" value="INTEGRAL MEMBRANE PROTEIN-RELATED"/>
    <property type="match status" value="1"/>
</dbReference>
<evidence type="ECO:0000256" key="3">
    <source>
        <dbReference type="ARBA" id="ARBA00022989"/>
    </source>
</evidence>
<name>A0A0F4YSN8_RASE3</name>
<dbReference type="Pfam" id="PF20684">
    <property type="entry name" value="Fung_rhodopsin"/>
    <property type="match status" value="1"/>
</dbReference>
<dbReference type="PANTHER" id="PTHR33048">
    <property type="entry name" value="PTH11-LIKE INTEGRAL MEMBRANE PROTEIN (AFU_ORTHOLOGUE AFUA_5G11245)"/>
    <property type="match status" value="1"/>
</dbReference>
<evidence type="ECO:0000313" key="9">
    <source>
        <dbReference type="Proteomes" id="UP000053958"/>
    </source>
</evidence>
<feature type="transmembrane region" description="Helical" evidence="6">
    <location>
        <begin position="20"/>
        <end position="40"/>
    </location>
</feature>
<feature type="transmembrane region" description="Helical" evidence="6">
    <location>
        <begin position="155"/>
        <end position="175"/>
    </location>
</feature>
<dbReference type="RefSeq" id="XP_013327240.1">
    <property type="nucleotide sequence ID" value="XM_013471786.1"/>
</dbReference>
<comment type="similarity">
    <text evidence="5">Belongs to the SAT4 family.</text>
</comment>
<accession>A0A0F4YSN8</accession>
<evidence type="ECO:0000256" key="4">
    <source>
        <dbReference type="ARBA" id="ARBA00023136"/>
    </source>
</evidence>
<evidence type="ECO:0000256" key="2">
    <source>
        <dbReference type="ARBA" id="ARBA00022692"/>
    </source>
</evidence>
<sequence>MGVLQERALPRSAGTPQSRGNLALVITVVLTSLAIFVVAVRMFTRIGLVKLFGREDGMIMLSLTFSIVYMALVISQVHFGMGEHVYDLPPDVLKAQLMVGDASFRSMLFDKLMRRSLQRLWLAIPMYNCSLWCTKYSILFQYLRIFPGRPIRITCYTIMGIVTIYSSWAVVSGYLNCIPVAKFWDRSIPGNCLSFEALWFFNAAMNLITDIALLILPMPVLNALQLPRKQRLALMAVFAIGGVVCITSMLRLKALKEIAVSTDESWDNVDAAFWTAAECNVAIICASLPYLRPLIVRIFPRFASNLSYPQKSDVQVTSHRKSRATLLTNPIRGDYDMYGFNDRTDGALSRGTLGGIQVTTELFQETTKGGESVESISERRLVADA</sequence>
<comment type="caution">
    <text evidence="8">The sequence shown here is derived from an EMBL/GenBank/DDBJ whole genome shotgun (WGS) entry which is preliminary data.</text>
</comment>
<keyword evidence="4 6" id="KW-0472">Membrane</keyword>
<evidence type="ECO:0000313" key="8">
    <source>
        <dbReference type="EMBL" id="KKA20628.1"/>
    </source>
</evidence>
<dbReference type="STRING" id="1408163.A0A0F4YSN8"/>
<dbReference type="OrthoDB" id="444631at2759"/>